<evidence type="ECO:0000313" key="1">
    <source>
        <dbReference type="EMBL" id="KAF9578032.1"/>
    </source>
</evidence>
<evidence type="ECO:0000313" key="2">
    <source>
        <dbReference type="Proteomes" id="UP000780801"/>
    </source>
</evidence>
<organism evidence="1 2">
    <name type="scientific">Lunasporangiospora selenospora</name>
    <dbReference type="NCBI Taxonomy" id="979761"/>
    <lineage>
        <taxon>Eukaryota</taxon>
        <taxon>Fungi</taxon>
        <taxon>Fungi incertae sedis</taxon>
        <taxon>Mucoromycota</taxon>
        <taxon>Mortierellomycotina</taxon>
        <taxon>Mortierellomycetes</taxon>
        <taxon>Mortierellales</taxon>
        <taxon>Mortierellaceae</taxon>
        <taxon>Lunasporangiospora</taxon>
    </lineage>
</organism>
<name>A0A9P6FM79_9FUNG</name>
<dbReference type="EMBL" id="JAABOA010004084">
    <property type="protein sequence ID" value="KAF9578032.1"/>
    <property type="molecule type" value="Genomic_DNA"/>
</dbReference>
<feature type="non-terminal residue" evidence="1">
    <location>
        <position position="199"/>
    </location>
</feature>
<sequence length="199" mass="20819">MSPFASTTSSSTWRKRSMLTSTIALLVCTLGLVDSACISLAGSKACPAYAGYQVDTSIAAEVKSGGIIMQPFNTLAEFDQAAMNATAFQTSKSCTGYNSSVPIPYQTTILCAYAVQADASLACPNNATTSTTMCISSCRLYEQELTSMVQRLCPTDSSAKDGVSTMKAICSGSDSRFWGGLQGNTSTCIDSTKNEAATC</sequence>
<gene>
    <name evidence="1" type="ORF">BGW38_006398</name>
</gene>
<protein>
    <submittedName>
        <fullName evidence="1">Uncharacterized protein</fullName>
    </submittedName>
</protein>
<accession>A0A9P6FM79</accession>
<reference evidence="1" key="1">
    <citation type="journal article" date="2020" name="Fungal Divers.">
        <title>Resolving the Mortierellaceae phylogeny through synthesis of multi-gene phylogenetics and phylogenomics.</title>
        <authorList>
            <person name="Vandepol N."/>
            <person name="Liber J."/>
            <person name="Desiro A."/>
            <person name="Na H."/>
            <person name="Kennedy M."/>
            <person name="Barry K."/>
            <person name="Grigoriev I.V."/>
            <person name="Miller A.N."/>
            <person name="O'Donnell K."/>
            <person name="Stajich J.E."/>
            <person name="Bonito G."/>
        </authorList>
    </citation>
    <scope>NUCLEOTIDE SEQUENCE</scope>
    <source>
        <strain evidence="1">KOD1015</strain>
    </source>
</reference>
<proteinExistence type="predicted"/>
<dbReference type="Proteomes" id="UP000780801">
    <property type="component" value="Unassembled WGS sequence"/>
</dbReference>
<dbReference type="AlphaFoldDB" id="A0A9P6FM79"/>
<dbReference type="OrthoDB" id="5340910at2759"/>
<comment type="caution">
    <text evidence="1">The sequence shown here is derived from an EMBL/GenBank/DDBJ whole genome shotgun (WGS) entry which is preliminary data.</text>
</comment>
<keyword evidence="2" id="KW-1185">Reference proteome</keyword>